<organism evidence="1 2">
    <name type="scientific">Caballeronia sordidicola</name>
    <name type="common">Burkholderia sordidicola</name>
    <dbReference type="NCBI Taxonomy" id="196367"/>
    <lineage>
        <taxon>Bacteria</taxon>
        <taxon>Pseudomonadati</taxon>
        <taxon>Pseudomonadota</taxon>
        <taxon>Betaproteobacteria</taxon>
        <taxon>Burkholderiales</taxon>
        <taxon>Burkholderiaceae</taxon>
        <taxon>Caballeronia</taxon>
    </lineage>
</organism>
<evidence type="ECO:0008006" key="3">
    <source>
        <dbReference type="Google" id="ProtNLM"/>
    </source>
</evidence>
<evidence type="ECO:0000313" key="2">
    <source>
        <dbReference type="Proteomes" id="UP000054893"/>
    </source>
</evidence>
<dbReference type="AlphaFoldDB" id="A0A158HF46"/>
<dbReference type="EMBL" id="FCOC02000016">
    <property type="protein sequence ID" value="SAL43042.1"/>
    <property type="molecule type" value="Genomic_DNA"/>
</dbReference>
<evidence type="ECO:0000313" key="1">
    <source>
        <dbReference type="EMBL" id="SAL43042.1"/>
    </source>
</evidence>
<dbReference type="Proteomes" id="UP000054893">
    <property type="component" value="Unassembled WGS sequence"/>
</dbReference>
<dbReference type="RefSeq" id="WP_060857655.1">
    <property type="nucleotide sequence ID" value="NZ_FCOC02000016.1"/>
</dbReference>
<sequence>MNDPRKLFVDERLQGICVYCGTVPNTRDHCPSKVLLDVPYPENLPVVEACATCNHSFSLDEQYLACFLECAMCGSTKPDALQRKSIQRILKETPHLAAEIQSRMTLNEDGIKVWHPDMERVTKVLLKLARGHLHYELSVQERDSPASIEVFPLALLEPEQRNFFECPDPGPLDVWPELGSRAFLRACASGELFDDGWRCVQEGRYRYLVGQSDGNYAHIVIGEYLGCRVVWN</sequence>
<accession>A0A158HF46</accession>
<proteinExistence type="predicted"/>
<dbReference type="OrthoDB" id="9757976at2"/>
<reference evidence="1 2" key="1">
    <citation type="submission" date="2016-01" db="EMBL/GenBank/DDBJ databases">
        <authorList>
            <person name="Oliw E.H."/>
        </authorList>
    </citation>
    <scope>NUCLEOTIDE SEQUENCE [LARGE SCALE GENOMIC DNA]</scope>
    <source>
        <strain evidence="1">LMG 22029</strain>
    </source>
</reference>
<gene>
    <name evidence="1" type="ORF">AWB64_04580</name>
</gene>
<name>A0A158HF46_CABSO</name>
<protein>
    <recommendedName>
        <fullName evidence="3">HNH endonuclease</fullName>
    </recommendedName>
</protein>